<dbReference type="SUPFAM" id="SSF52402">
    <property type="entry name" value="Adenine nucleotide alpha hydrolases-like"/>
    <property type="match status" value="1"/>
</dbReference>
<feature type="domain" description="UspA" evidence="1">
    <location>
        <begin position="32"/>
        <end position="84"/>
    </location>
</feature>
<proteinExistence type="predicted"/>
<gene>
    <name evidence="2" type="ORF">HPC62_07170</name>
</gene>
<dbReference type="PANTHER" id="PTHR45569">
    <property type="entry name" value="SENSOR PROTEIN KDPD"/>
    <property type="match status" value="1"/>
</dbReference>
<evidence type="ECO:0000259" key="1">
    <source>
        <dbReference type="Pfam" id="PF00582"/>
    </source>
</evidence>
<evidence type="ECO:0000313" key="3">
    <source>
        <dbReference type="Proteomes" id="UP000505210"/>
    </source>
</evidence>
<sequence length="97" mass="11352">MAQQQKAQREDRGQCEFLIETCENLCREFDGTFLRIDKQNVPQAIAQIAAEYHITQIVIGESQQPTWKRLLKGSFTQKLMKHIHHQHIDLHIIATEK</sequence>
<dbReference type="Proteomes" id="UP000505210">
    <property type="component" value="Chromosome"/>
</dbReference>
<name>A0A6M8BDC4_9CYAN</name>
<dbReference type="Pfam" id="PF00582">
    <property type="entry name" value="Usp"/>
    <property type="match status" value="1"/>
</dbReference>
<dbReference type="RefSeq" id="WP_172358818.1">
    <property type="nucleotide sequence ID" value="NZ_CP053661.1"/>
</dbReference>
<dbReference type="PANTHER" id="PTHR45569:SF1">
    <property type="entry name" value="SENSOR PROTEIN KDPD"/>
    <property type="match status" value="1"/>
</dbReference>
<accession>A0A6M8BDC4</accession>
<evidence type="ECO:0000313" key="2">
    <source>
        <dbReference type="EMBL" id="QKD84814.1"/>
    </source>
</evidence>
<organism evidence="2 3">
    <name type="scientific">Thermoleptolyngbya sichuanensis A183</name>
    <dbReference type="NCBI Taxonomy" id="2737172"/>
    <lineage>
        <taxon>Bacteria</taxon>
        <taxon>Bacillati</taxon>
        <taxon>Cyanobacteriota</taxon>
        <taxon>Cyanophyceae</taxon>
        <taxon>Oculatellales</taxon>
        <taxon>Oculatellaceae</taxon>
        <taxon>Thermoleptolyngbya</taxon>
        <taxon>Thermoleptolyngbya sichuanensis</taxon>
    </lineage>
</organism>
<dbReference type="GO" id="GO:0000155">
    <property type="term" value="F:phosphorelay sensor kinase activity"/>
    <property type="evidence" value="ECO:0007669"/>
    <property type="project" value="TreeGrafter"/>
</dbReference>
<dbReference type="InterPro" id="IPR014729">
    <property type="entry name" value="Rossmann-like_a/b/a_fold"/>
</dbReference>
<dbReference type="EMBL" id="CP053661">
    <property type="protein sequence ID" value="QKD84814.1"/>
    <property type="molecule type" value="Genomic_DNA"/>
</dbReference>
<keyword evidence="3" id="KW-1185">Reference proteome</keyword>
<dbReference type="GO" id="GO:0005886">
    <property type="term" value="C:plasma membrane"/>
    <property type="evidence" value="ECO:0007669"/>
    <property type="project" value="TreeGrafter"/>
</dbReference>
<dbReference type="InterPro" id="IPR006016">
    <property type="entry name" value="UspA"/>
</dbReference>
<protein>
    <submittedName>
        <fullName evidence="2">Universal stress protein</fullName>
    </submittedName>
</protein>
<dbReference type="AlphaFoldDB" id="A0A6M8BDC4"/>
<dbReference type="InterPro" id="IPR052023">
    <property type="entry name" value="Histidine_kinase_KdpD"/>
</dbReference>
<dbReference type="KEGG" id="theu:HPC62_07170"/>
<dbReference type="Gene3D" id="3.40.50.620">
    <property type="entry name" value="HUPs"/>
    <property type="match status" value="1"/>
</dbReference>
<reference evidence="2 3" key="1">
    <citation type="submission" date="2020-05" db="EMBL/GenBank/DDBJ databases">
        <title>Complete genome sequence of of a novel Thermoleptolyngbya strain isolated from hot springs of Ganzi, Sichuan China.</title>
        <authorList>
            <person name="Tang J."/>
            <person name="Daroch M."/>
            <person name="Li L."/>
            <person name="Waleron K."/>
            <person name="Waleron M."/>
            <person name="Waleron M."/>
        </authorList>
    </citation>
    <scope>NUCLEOTIDE SEQUENCE [LARGE SCALE GENOMIC DNA]</scope>
    <source>
        <strain evidence="2 3">PKUAC-SCTA183</strain>
    </source>
</reference>